<proteinExistence type="predicted"/>
<dbReference type="GO" id="GO:0016740">
    <property type="term" value="F:transferase activity"/>
    <property type="evidence" value="ECO:0007669"/>
    <property type="project" value="UniProtKB-KW"/>
</dbReference>
<comment type="caution">
    <text evidence="1">The sequence shown here is derived from an EMBL/GenBank/DDBJ whole genome shotgun (WGS) entry which is preliminary data.</text>
</comment>
<keyword evidence="1" id="KW-0808">Transferase</keyword>
<dbReference type="EMBL" id="DRSK01000200">
    <property type="protein sequence ID" value="HHE07945.1"/>
    <property type="molecule type" value="Genomic_DNA"/>
</dbReference>
<protein>
    <submittedName>
        <fullName evidence="1">Nucleotidyl transferase AbiEii/AbiGii toxin family protein</fullName>
    </submittedName>
</protein>
<name>A0A7C5DC61_9CHLB</name>
<dbReference type="Gene3D" id="3.10.450.620">
    <property type="entry name" value="JHP933, nucleotidyltransferase-like core domain"/>
    <property type="match status" value="1"/>
</dbReference>
<dbReference type="AlphaFoldDB" id="A0A7C5DC61"/>
<gene>
    <name evidence="1" type="ORF">ENL01_03485</name>
</gene>
<dbReference type="Proteomes" id="UP000886059">
    <property type="component" value="Unassembled WGS sequence"/>
</dbReference>
<organism evidence="1">
    <name type="scientific">Chlorobaculum parvum</name>
    <dbReference type="NCBI Taxonomy" id="274539"/>
    <lineage>
        <taxon>Bacteria</taxon>
        <taxon>Pseudomonadati</taxon>
        <taxon>Chlorobiota</taxon>
        <taxon>Chlorobiia</taxon>
        <taxon>Chlorobiales</taxon>
        <taxon>Chlorobiaceae</taxon>
        <taxon>Chlorobaculum</taxon>
    </lineage>
</organism>
<evidence type="ECO:0000313" key="1">
    <source>
        <dbReference type="EMBL" id="HHE07945.1"/>
    </source>
</evidence>
<dbReference type="Pfam" id="PF08843">
    <property type="entry name" value="AbiEii"/>
    <property type="match status" value="1"/>
</dbReference>
<sequence>MSVLQQMLEKYDTTTSDGALNGLREVMQDVALAGLYRGGFFDKAAFYGGTCLRIFYDLPRFSEDLDFSLLAADPDFSLEPYFKAVRDEFSALGVDVEISAKKKTVSTGIESAFLKGDTRLFSLAVHAEKTVKIKFEVDTQPPLGFATEEKLLLQPFSFYVKCFSLPDLFAGKMHALLFRKWKSRIKGRDWFDFEWYVRKGTPMSLSYFISRAKQSGHLQNEHLTEPEFRQLLHQRIDALDVEAAKTDVSRFVKDVEALKIWSRDYFHELARRMQLIAG</sequence>
<reference evidence="1" key="1">
    <citation type="journal article" date="2020" name="mSystems">
        <title>Genome- and Community-Level Interaction Insights into Carbon Utilization and Element Cycling Functions of Hydrothermarchaeota in Hydrothermal Sediment.</title>
        <authorList>
            <person name="Zhou Z."/>
            <person name="Liu Y."/>
            <person name="Xu W."/>
            <person name="Pan J."/>
            <person name="Luo Z.H."/>
            <person name="Li M."/>
        </authorList>
    </citation>
    <scope>NUCLEOTIDE SEQUENCE [LARGE SCALE GENOMIC DNA]</scope>
    <source>
        <strain evidence="1">HyVt-628</strain>
    </source>
</reference>
<accession>A0A7C5DC61</accession>
<dbReference type="InterPro" id="IPR014942">
    <property type="entry name" value="AbiEii"/>
</dbReference>